<feature type="transmembrane region" description="Helical" evidence="8">
    <location>
        <begin position="140"/>
        <end position="157"/>
    </location>
</feature>
<dbReference type="PANTHER" id="PTHR43386">
    <property type="entry name" value="OLIGOPEPTIDE TRANSPORT SYSTEM PERMEASE PROTEIN APPC"/>
    <property type="match status" value="1"/>
</dbReference>
<feature type="transmembrane region" description="Helical" evidence="8">
    <location>
        <begin position="82"/>
        <end position="106"/>
    </location>
</feature>
<comment type="subcellular location">
    <subcellularLocation>
        <location evidence="1 8">Cell membrane</location>
        <topology evidence="1 8">Multi-pass membrane protein</topology>
    </subcellularLocation>
</comment>
<dbReference type="AlphaFoldDB" id="A0A1M4V154"/>
<keyword evidence="11" id="KW-1185">Reference proteome</keyword>
<evidence type="ECO:0000256" key="8">
    <source>
        <dbReference type="RuleBase" id="RU363032"/>
    </source>
</evidence>
<keyword evidence="2 8" id="KW-0813">Transport</keyword>
<sequence length="285" mass="31289">MRQIRNFFNMLNRKNVILILGILITGCMLLIVIFAPHLEMYDPTKMSLEDKFIPPCREHWFGTDHMGRDILSRVIEGSRVSLTTAVAVVLVSAALGTGIGLVSGFFGGFMDMILMRLVDVLLAFPTIVFALAISTLLGTGQGNLIIAICCVQWVRYARIARGEAILLKNAEYIEAAKAIGCSNLQLLAKYFFPNVISKILIMVSLDIGSIILYCASLSFLGLGAQPPSPDWGVMISDGKNYMQYAPWMTLFPGLAIAVSALGFNMMGDGIRDLLDPRMREAVQSE</sequence>
<dbReference type="EMBL" id="FQVI01000003">
    <property type="protein sequence ID" value="SHE62659.1"/>
    <property type="molecule type" value="Genomic_DNA"/>
</dbReference>
<dbReference type="SUPFAM" id="SSF161098">
    <property type="entry name" value="MetI-like"/>
    <property type="match status" value="1"/>
</dbReference>
<feature type="domain" description="ABC transmembrane type-1" evidence="9">
    <location>
        <begin position="78"/>
        <end position="267"/>
    </location>
</feature>
<dbReference type="NCBIfam" id="NF045474">
    <property type="entry name" value="Opp2C"/>
    <property type="match status" value="1"/>
</dbReference>
<evidence type="ECO:0000256" key="1">
    <source>
        <dbReference type="ARBA" id="ARBA00004651"/>
    </source>
</evidence>
<feature type="transmembrane region" description="Helical" evidence="8">
    <location>
        <begin position="199"/>
        <end position="224"/>
    </location>
</feature>
<proteinExistence type="inferred from homology"/>
<keyword evidence="6 8" id="KW-0472">Membrane</keyword>
<dbReference type="InterPro" id="IPR000515">
    <property type="entry name" value="MetI-like"/>
</dbReference>
<evidence type="ECO:0000256" key="5">
    <source>
        <dbReference type="ARBA" id="ARBA00022989"/>
    </source>
</evidence>
<dbReference type="STRING" id="1122155.SAMN02745158_01073"/>
<dbReference type="RefSeq" id="WP_072849624.1">
    <property type="nucleotide sequence ID" value="NZ_FQVI01000003.1"/>
</dbReference>
<feature type="transmembrane region" description="Helical" evidence="8">
    <location>
        <begin position="113"/>
        <end position="134"/>
    </location>
</feature>
<evidence type="ECO:0000256" key="2">
    <source>
        <dbReference type="ARBA" id="ARBA00022448"/>
    </source>
</evidence>
<organism evidence="10 11">
    <name type="scientific">Lactonifactor longoviformis DSM 17459</name>
    <dbReference type="NCBI Taxonomy" id="1122155"/>
    <lineage>
        <taxon>Bacteria</taxon>
        <taxon>Bacillati</taxon>
        <taxon>Bacillota</taxon>
        <taxon>Clostridia</taxon>
        <taxon>Eubacteriales</taxon>
        <taxon>Clostridiaceae</taxon>
        <taxon>Lactonifactor</taxon>
    </lineage>
</organism>
<dbReference type="InterPro" id="IPR035906">
    <property type="entry name" value="MetI-like_sf"/>
</dbReference>
<comment type="similarity">
    <text evidence="7">Belongs to the binding-protein-dependent transport system permease family. OppBC subfamily.</text>
</comment>
<dbReference type="GO" id="GO:0055085">
    <property type="term" value="P:transmembrane transport"/>
    <property type="evidence" value="ECO:0007669"/>
    <property type="project" value="InterPro"/>
</dbReference>
<evidence type="ECO:0000256" key="7">
    <source>
        <dbReference type="ARBA" id="ARBA00024202"/>
    </source>
</evidence>
<keyword evidence="3" id="KW-1003">Cell membrane</keyword>
<name>A0A1M4V154_9CLOT</name>
<reference evidence="10 11" key="1">
    <citation type="submission" date="2016-11" db="EMBL/GenBank/DDBJ databases">
        <authorList>
            <person name="Jaros S."/>
            <person name="Januszkiewicz K."/>
            <person name="Wedrychowicz H."/>
        </authorList>
    </citation>
    <scope>NUCLEOTIDE SEQUENCE [LARGE SCALE GENOMIC DNA]</scope>
    <source>
        <strain evidence="10 11">DSM 17459</strain>
    </source>
</reference>
<dbReference type="GO" id="GO:0005886">
    <property type="term" value="C:plasma membrane"/>
    <property type="evidence" value="ECO:0007669"/>
    <property type="project" value="UniProtKB-SubCell"/>
</dbReference>
<dbReference type="OrthoDB" id="9783218at2"/>
<dbReference type="InterPro" id="IPR050366">
    <property type="entry name" value="BP-dependent_transpt_permease"/>
</dbReference>
<evidence type="ECO:0000313" key="10">
    <source>
        <dbReference type="EMBL" id="SHE62659.1"/>
    </source>
</evidence>
<feature type="transmembrane region" description="Helical" evidence="8">
    <location>
        <begin position="16"/>
        <end position="38"/>
    </location>
</feature>
<evidence type="ECO:0000313" key="11">
    <source>
        <dbReference type="Proteomes" id="UP000184245"/>
    </source>
</evidence>
<protein>
    <submittedName>
        <fullName evidence="10">Peptide/nickel transport system permease protein</fullName>
    </submittedName>
</protein>
<feature type="transmembrane region" description="Helical" evidence="8">
    <location>
        <begin position="244"/>
        <end position="263"/>
    </location>
</feature>
<dbReference type="InterPro" id="IPR053385">
    <property type="entry name" value="ABC_transport_permease"/>
</dbReference>
<evidence type="ECO:0000256" key="6">
    <source>
        <dbReference type="ARBA" id="ARBA00023136"/>
    </source>
</evidence>
<dbReference type="PROSITE" id="PS50928">
    <property type="entry name" value="ABC_TM1"/>
    <property type="match status" value="1"/>
</dbReference>
<dbReference type="Pfam" id="PF00528">
    <property type="entry name" value="BPD_transp_1"/>
    <property type="match status" value="1"/>
</dbReference>
<dbReference type="PROSITE" id="PS51257">
    <property type="entry name" value="PROKAR_LIPOPROTEIN"/>
    <property type="match status" value="1"/>
</dbReference>
<accession>A0A1M4V154</accession>
<dbReference type="Proteomes" id="UP000184245">
    <property type="component" value="Unassembled WGS sequence"/>
</dbReference>
<dbReference type="Gene3D" id="1.10.3720.10">
    <property type="entry name" value="MetI-like"/>
    <property type="match status" value="1"/>
</dbReference>
<gene>
    <name evidence="10" type="ORF">SAMN02745158_01073</name>
</gene>
<keyword evidence="4 8" id="KW-0812">Transmembrane</keyword>
<evidence type="ECO:0000256" key="3">
    <source>
        <dbReference type="ARBA" id="ARBA00022475"/>
    </source>
</evidence>
<keyword evidence="5 8" id="KW-1133">Transmembrane helix</keyword>
<evidence type="ECO:0000256" key="4">
    <source>
        <dbReference type="ARBA" id="ARBA00022692"/>
    </source>
</evidence>
<dbReference type="CDD" id="cd06261">
    <property type="entry name" value="TM_PBP2"/>
    <property type="match status" value="1"/>
</dbReference>
<dbReference type="PANTHER" id="PTHR43386:SF1">
    <property type="entry name" value="D,D-DIPEPTIDE TRANSPORT SYSTEM PERMEASE PROTEIN DDPC-RELATED"/>
    <property type="match status" value="1"/>
</dbReference>
<evidence type="ECO:0000259" key="9">
    <source>
        <dbReference type="PROSITE" id="PS50928"/>
    </source>
</evidence>